<sequence length="170" mass="19151">MSKAEDIKQKSLKYNIQSWSKQGNLNPIVVEKSDNIYYWDYEGNRYTDMSSQLVNMNLGHGNKEIAAAIKEQADKFCFVSPAIAVESRADLAEMIVNLLPDNFGKVFFTNAGADANENAIKIARMFTGRKKIFSRYRSYHGSSFGAGNLTGEPRRYPLEPGIPGFVKFFD</sequence>
<keyword evidence="3" id="KW-0032">Aminotransferase</keyword>
<keyword evidence="4" id="KW-1185">Reference proteome</keyword>
<proteinExistence type="inferred from homology"/>
<protein>
    <submittedName>
        <fullName evidence="3">4-aminobutyrate aminotransferase-like enzyme</fullName>
    </submittedName>
</protein>
<dbReference type="SUPFAM" id="SSF53383">
    <property type="entry name" value="PLP-dependent transferases"/>
    <property type="match status" value="1"/>
</dbReference>
<keyword evidence="2" id="KW-0663">Pyridoxal phosphate</keyword>
<dbReference type="GO" id="GO:0008483">
    <property type="term" value="F:transaminase activity"/>
    <property type="evidence" value="ECO:0007669"/>
    <property type="project" value="UniProtKB-KW"/>
</dbReference>
<dbReference type="RefSeq" id="WP_196611070.1">
    <property type="nucleotide sequence ID" value="NZ_JACHFH010000042.1"/>
</dbReference>
<name>A0A840UY59_9FIRM</name>
<comment type="caution">
    <text evidence="3">The sequence shown here is derived from an EMBL/GenBank/DDBJ whole genome shotgun (WGS) entry which is preliminary data.</text>
</comment>
<dbReference type="InterPro" id="IPR005814">
    <property type="entry name" value="Aminotrans_3"/>
</dbReference>
<dbReference type="Pfam" id="PF00202">
    <property type="entry name" value="Aminotran_3"/>
    <property type="match status" value="1"/>
</dbReference>
<dbReference type="PANTHER" id="PTHR43094">
    <property type="entry name" value="AMINOTRANSFERASE"/>
    <property type="match status" value="1"/>
</dbReference>
<dbReference type="InterPro" id="IPR015422">
    <property type="entry name" value="PyrdxlP-dep_Trfase_small"/>
</dbReference>
<organism evidence="3 4">
    <name type="scientific">Pectinatus brassicae</name>
    <dbReference type="NCBI Taxonomy" id="862415"/>
    <lineage>
        <taxon>Bacteria</taxon>
        <taxon>Bacillati</taxon>
        <taxon>Bacillota</taxon>
        <taxon>Negativicutes</taxon>
        <taxon>Selenomonadales</taxon>
        <taxon>Selenomonadaceae</taxon>
        <taxon>Pectinatus</taxon>
    </lineage>
</organism>
<dbReference type="GO" id="GO:0030170">
    <property type="term" value="F:pyridoxal phosphate binding"/>
    <property type="evidence" value="ECO:0007669"/>
    <property type="project" value="InterPro"/>
</dbReference>
<evidence type="ECO:0000256" key="2">
    <source>
        <dbReference type="ARBA" id="ARBA00022898"/>
    </source>
</evidence>
<dbReference type="AlphaFoldDB" id="A0A840UY59"/>
<keyword evidence="3" id="KW-0808">Transferase</keyword>
<dbReference type="Gene3D" id="3.90.1150.10">
    <property type="entry name" value="Aspartate Aminotransferase, domain 1"/>
    <property type="match status" value="1"/>
</dbReference>
<reference evidence="3 4" key="1">
    <citation type="submission" date="2020-08" db="EMBL/GenBank/DDBJ databases">
        <title>Genomic Encyclopedia of Type Strains, Phase IV (KMG-IV): sequencing the most valuable type-strain genomes for metagenomic binning, comparative biology and taxonomic classification.</title>
        <authorList>
            <person name="Goeker M."/>
        </authorList>
    </citation>
    <scope>NUCLEOTIDE SEQUENCE [LARGE SCALE GENOMIC DNA]</scope>
    <source>
        <strain evidence="3 4">DSM 24661</strain>
    </source>
</reference>
<evidence type="ECO:0000313" key="4">
    <source>
        <dbReference type="Proteomes" id="UP000559117"/>
    </source>
</evidence>
<evidence type="ECO:0000313" key="3">
    <source>
        <dbReference type="EMBL" id="MBB5337315.1"/>
    </source>
</evidence>
<dbReference type="Proteomes" id="UP000559117">
    <property type="component" value="Unassembled WGS sequence"/>
</dbReference>
<evidence type="ECO:0000256" key="1">
    <source>
        <dbReference type="ARBA" id="ARBA00008954"/>
    </source>
</evidence>
<dbReference type="InterPro" id="IPR015421">
    <property type="entry name" value="PyrdxlP-dep_Trfase_major"/>
</dbReference>
<dbReference type="EMBL" id="JACHFH010000042">
    <property type="protein sequence ID" value="MBB5337315.1"/>
    <property type="molecule type" value="Genomic_DNA"/>
</dbReference>
<comment type="similarity">
    <text evidence="1">Belongs to the class-III pyridoxal-phosphate-dependent aminotransferase family.</text>
</comment>
<dbReference type="InterPro" id="IPR015424">
    <property type="entry name" value="PyrdxlP-dep_Trfase"/>
</dbReference>
<dbReference type="Gene3D" id="3.40.640.10">
    <property type="entry name" value="Type I PLP-dependent aspartate aminotransferase-like (Major domain)"/>
    <property type="match status" value="1"/>
</dbReference>
<dbReference type="PANTHER" id="PTHR43094:SF1">
    <property type="entry name" value="AMINOTRANSFERASE CLASS-III"/>
    <property type="match status" value="1"/>
</dbReference>
<dbReference type="GO" id="GO:0005829">
    <property type="term" value="C:cytosol"/>
    <property type="evidence" value="ECO:0007669"/>
    <property type="project" value="TreeGrafter"/>
</dbReference>
<gene>
    <name evidence="3" type="ORF">HNR32_002476</name>
</gene>
<accession>A0A840UY59</accession>